<feature type="region of interest" description="Disordered" evidence="1">
    <location>
        <begin position="15"/>
        <end position="40"/>
    </location>
</feature>
<reference evidence="2" key="1">
    <citation type="submission" date="2020-11" db="EMBL/GenBank/DDBJ databases">
        <authorList>
            <person name="Tran Van P."/>
        </authorList>
    </citation>
    <scope>NUCLEOTIDE SEQUENCE</scope>
</reference>
<protein>
    <submittedName>
        <fullName evidence="2">Uncharacterized protein</fullName>
    </submittedName>
</protein>
<sequence length="110" mass="12443">MEKLPWASGIYRSRTDHLNKQEQQPASLVDNTDQQPATPESWSFLRPRVVIFGDIRDELAETFDTAIELAVSTTFECCVFAAQFPAPTILSRDKSSKRFILLPVIVFPLS</sequence>
<gene>
    <name evidence="2" type="ORF">TPSB3V08_LOCUS8237</name>
</gene>
<accession>A0A7R9DE20</accession>
<dbReference type="AlphaFoldDB" id="A0A7R9DE20"/>
<name>A0A7R9DE20_TIMPO</name>
<organism evidence="2">
    <name type="scientific">Timema poppense</name>
    <name type="common">Walking stick</name>
    <dbReference type="NCBI Taxonomy" id="170557"/>
    <lineage>
        <taxon>Eukaryota</taxon>
        <taxon>Metazoa</taxon>
        <taxon>Ecdysozoa</taxon>
        <taxon>Arthropoda</taxon>
        <taxon>Hexapoda</taxon>
        <taxon>Insecta</taxon>
        <taxon>Pterygota</taxon>
        <taxon>Neoptera</taxon>
        <taxon>Polyneoptera</taxon>
        <taxon>Phasmatodea</taxon>
        <taxon>Timematodea</taxon>
        <taxon>Timematoidea</taxon>
        <taxon>Timematidae</taxon>
        <taxon>Timema</taxon>
    </lineage>
</organism>
<proteinExistence type="predicted"/>
<feature type="compositionally biased region" description="Polar residues" evidence="1">
    <location>
        <begin position="21"/>
        <end position="40"/>
    </location>
</feature>
<dbReference type="EMBL" id="OD005790">
    <property type="protein sequence ID" value="CAD7412104.1"/>
    <property type="molecule type" value="Genomic_DNA"/>
</dbReference>
<evidence type="ECO:0000313" key="2">
    <source>
        <dbReference type="EMBL" id="CAD7412104.1"/>
    </source>
</evidence>
<evidence type="ECO:0000256" key="1">
    <source>
        <dbReference type="SAM" id="MobiDB-lite"/>
    </source>
</evidence>